<reference evidence="2" key="1">
    <citation type="journal article" date="2023" name="G3 (Bethesda)">
        <title>Genome assembly and association tests identify interacting loci associated with vigor, precocity, and sex in interspecific pistachio rootstocks.</title>
        <authorList>
            <person name="Palmer W."/>
            <person name="Jacygrad E."/>
            <person name="Sagayaradj S."/>
            <person name="Cavanaugh K."/>
            <person name="Han R."/>
            <person name="Bertier L."/>
            <person name="Beede B."/>
            <person name="Kafkas S."/>
            <person name="Golino D."/>
            <person name="Preece J."/>
            <person name="Michelmore R."/>
        </authorList>
    </citation>
    <scope>NUCLEOTIDE SEQUENCE [LARGE SCALE GENOMIC DNA]</scope>
</reference>
<dbReference type="Proteomes" id="UP001164250">
    <property type="component" value="Chromosome 3"/>
</dbReference>
<dbReference type="EMBL" id="CM047899">
    <property type="protein sequence ID" value="KAJ0102112.1"/>
    <property type="molecule type" value="Genomic_DNA"/>
</dbReference>
<gene>
    <name evidence="1" type="ORF">Patl1_05792</name>
</gene>
<comment type="caution">
    <text evidence="1">The sequence shown here is derived from an EMBL/GenBank/DDBJ whole genome shotgun (WGS) entry which is preliminary data.</text>
</comment>
<organism evidence="1 2">
    <name type="scientific">Pistacia atlantica</name>
    <dbReference type="NCBI Taxonomy" id="434234"/>
    <lineage>
        <taxon>Eukaryota</taxon>
        <taxon>Viridiplantae</taxon>
        <taxon>Streptophyta</taxon>
        <taxon>Embryophyta</taxon>
        <taxon>Tracheophyta</taxon>
        <taxon>Spermatophyta</taxon>
        <taxon>Magnoliopsida</taxon>
        <taxon>eudicotyledons</taxon>
        <taxon>Gunneridae</taxon>
        <taxon>Pentapetalae</taxon>
        <taxon>rosids</taxon>
        <taxon>malvids</taxon>
        <taxon>Sapindales</taxon>
        <taxon>Anacardiaceae</taxon>
        <taxon>Pistacia</taxon>
    </lineage>
</organism>
<proteinExistence type="predicted"/>
<protein>
    <submittedName>
        <fullName evidence="1">Uncharacterized protein</fullName>
    </submittedName>
</protein>
<sequence length="47" mass="5596">MAIDPQKDKKNKKWIFYTIPFVICKIIFHPNNTSNNINISRILTCWS</sequence>
<evidence type="ECO:0000313" key="1">
    <source>
        <dbReference type="EMBL" id="KAJ0102112.1"/>
    </source>
</evidence>
<accession>A0ACC1BSL0</accession>
<keyword evidence="2" id="KW-1185">Reference proteome</keyword>
<name>A0ACC1BSL0_9ROSI</name>
<evidence type="ECO:0000313" key="2">
    <source>
        <dbReference type="Proteomes" id="UP001164250"/>
    </source>
</evidence>